<dbReference type="EMBL" id="CP141261">
    <property type="protein sequence ID" value="WRL63683.1"/>
    <property type="molecule type" value="Genomic_DNA"/>
</dbReference>
<name>A0ABZ1B1Q5_9ACTN</name>
<dbReference type="InterPro" id="IPR007780">
    <property type="entry name" value="NAD_Glu_DH_bac"/>
</dbReference>
<evidence type="ECO:0000313" key="3">
    <source>
        <dbReference type="Proteomes" id="UP001324287"/>
    </source>
</evidence>
<gene>
    <name evidence="2" type="ORF">U6N30_29160</name>
</gene>
<dbReference type="InterPro" id="IPR049059">
    <property type="entry name" value="NAD_Glu_DH_HM1"/>
</dbReference>
<organism evidence="2 3">
    <name type="scientific">Blastococcus brunescens</name>
    <dbReference type="NCBI Taxonomy" id="1564165"/>
    <lineage>
        <taxon>Bacteria</taxon>
        <taxon>Bacillati</taxon>
        <taxon>Actinomycetota</taxon>
        <taxon>Actinomycetes</taxon>
        <taxon>Geodermatophilales</taxon>
        <taxon>Geodermatophilaceae</taxon>
        <taxon>Blastococcus</taxon>
    </lineage>
</organism>
<dbReference type="InterPro" id="IPR049062">
    <property type="entry name" value="NAD_Glu_DH_ACT2"/>
</dbReference>
<proteinExistence type="predicted"/>
<dbReference type="PANTHER" id="PTHR43403">
    <property type="entry name" value="NAD-SPECIFIC GLUTAMATE DEHYDROGENASE"/>
    <property type="match status" value="1"/>
</dbReference>
<evidence type="ECO:0000259" key="1">
    <source>
        <dbReference type="Pfam" id="PF21076"/>
    </source>
</evidence>
<dbReference type="Pfam" id="PF21079">
    <property type="entry name" value="GDH_HM2"/>
    <property type="match status" value="1"/>
</dbReference>
<dbReference type="InterPro" id="IPR049058">
    <property type="entry name" value="NAD_Glu_DH_HM2"/>
</dbReference>
<evidence type="ECO:0000313" key="2">
    <source>
        <dbReference type="EMBL" id="WRL63683.1"/>
    </source>
</evidence>
<protein>
    <recommendedName>
        <fullName evidence="1">NAD-glutamate dehydrogenase ACT2 domain-containing protein</fullName>
    </recommendedName>
</protein>
<dbReference type="PANTHER" id="PTHR43403:SF1">
    <property type="entry name" value="NAD-SPECIFIC GLUTAMATE DEHYDROGENASE"/>
    <property type="match status" value="1"/>
</dbReference>
<dbReference type="Proteomes" id="UP001324287">
    <property type="component" value="Chromosome"/>
</dbReference>
<keyword evidence="3" id="KW-1185">Reference proteome</keyword>
<dbReference type="RefSeq" id="WP_324275018.1">
    <property type="nucleotide sequence ID" value="NZ_CP141261.1"/>
</dbReference>
<accession>A0ABZ1B1Q5</accession>
<dbReference type="Pfam" id="PF21076">
    <property type="entry name" value="GDH_ACT2"/>
    <property type="match status" value="1"/>
</dbReference>
<dbReference type="Pfam" id="PF21073">
    <property type="entry name" value="GDH_HM1"/>
    <property type="match status" value="1"/>
</dbReference>
<reference evidence="2 3" key="1">
    <citation type="submission" date="2023-12" db="EMBL/GenBank/DDBJ databases">
        <title>Blastococcus brunescens sp. nov., an actonobacterium isolated from sandstone collected in sahara desert.</title>
        <authorList>
            <person name="Gtari M."/>
            <person name="Ghodhbane F."/>
        </authorList>
    </citation>
    <scope>NUCLEOTIDE SEQUENCE [LARGE SCALE GENOMIC DNA]</scope>
    <source>
        <strain evidence="2 3">BMG 8361</strain>
    </source>
</reference>
<feature type="domain" description="NAD-glutamate dehydrogenase ACT2" evidence="1">
    <location>
        <begin position="115"/>
        <end position="210"/>
    </location>
</feature>
<sequence>MTKADTRSPVYRRAWLDLIAVTLPADRQGRGRQFRFVGLFPSTAYTTSVMDVPLVRRRVAEVIARSGVPADSHTGKELLEVLETYPRDELLQVGTDELLPVANAVLHLQERRQTRLFLRQDPTGRFWSALVYLPRDRYTTEVRLAMQQLLLERLGGGSIEYRARSTESVLARLHFVVRVPQGRRGSSPKPMTVDVEALQAELAAAARSWTDELSEALHARYGAEAEKLLARVADAFPSGYQQDFSAEQAVDDLARLDGLTAGQLSMRLWTPKGAAAGSGG</sequence>